<proteinExistence type="predicted"/>
<evidence type="ECO:0000313" key="1">
    <source>
        <dbReference type="EMBL" id="CAD7014903.1"/>
    </source>
</evidence>
<protein>
    <submittedName>
        <fullName evidence="1">(Mediterranean fruit fly) hypothetical protein</fullName>
    </submittedName>
</protein>
<accession>A0A811VLB6</accession>
<gene>
    <name evidence="1" type="ORF">CCAP1982_LOCUS22867</name>
</gene>
<dbReference type="Proteomes" id="UP000606786">
    <property type="component" value="Unassembled WGS sequence"/>
</dbReference>
<comment type="caution">
    <text evidence="1">The sequence shown here is derived from an EMBL/GenBank/DDBJ whole genome shotgun (WGS) entry which is preliminary data.</text>
</comment>
<reference evidence="1" key="1">
    <citation type="submission" date="2020-11" db="EMBL/GenBank/DDBJ databases">
        <authorList>
            <person name="Whitehead M."/>
        </authorList>
    </citation>
    <scope>NUCLEOTIDE SEQUENCE</scope>
    <source>
        <strain evidence="1">EGII</strain>
    </source>
</reference>
<name>A0A811VLB6_CERCA</name>
<keyword evidence="2" id="KW-1185">Reference proteome</keyword>
<sequence>MPRADEPEHLLGFSVKVLDGLSFQREDLAAKYGHSIPTSIARLPEAPWTQKQYRNNTPASIFTKHSAEGFKTRV</sequence>
<dbReference type="EMBL" id="CAJHJT010000056">
    <property type="protein sequence ID" value="CAD7014903.1"/>
    <property type="molecule type" value="Genomic_DNA"/>
</dbReference>
<organism evidence="1 2">
    <name type="scientific">Ceratitis capitata</name>
    <name type="common">Mediterranean fruit fly</name>
    <name type="synonym">Tephritis capitata</name>
    <dbReference type="NCBI Taxonomy" id="7213"/>
    <lineage>
        <taxon>Eukaryota</taxon>
        <taxon>Metazoa</taxon>
        <taxon>Ecdysozoa</taxon>
        <taxon>Arthropoda</taxon>
        <taxon>Hexapoda</taxon>
        <taxon>Insecta</taxon>
        <taxon>Pterygota</taxon>
        <taxon>Neoptera</taxon>
        <taxon>Endopterygota</taxon>
        <taxon>Diptera</taxon>
        <taxon>Brachycera</taxon>
        <taxon>Muscomorpha</taxon>
        <taxon>Tephritoidea</taxon>
        <taxon>Tephritidae</taxon>
        <taxon>Ceratitis</taxon>
        <taxon>Ceratitis</taxon>
    </lineage>
</organism>
<evidence type="ECO:0000313" key="2">
    <source>
        <dbReference type="Proteomes" id="UP000606786"/>
    </source>
</evidence>
<dbReference type="AlphaFoldDB" id="A0A811VLB6"/>